<dbReference type="Proteomes" id="UP000054566">
    <property type="component" value="Unassembled WGS sequence"/>
</dbReference>
<dbReference type="EMBL" id="GG663882">
    <property type="protein sequence ID" value="KNC35632.1"/>
    <property type="molecule type" value="Genomic_DNA"/>
</dbReference>
<gene>
    <name evidence="1" type="ORF">PFLG_00502</name>
</gene>
<accession>A0A0L0CTQ7</accession>
<name>A0A0L0CTQ7_PLAFA</name>
<reference evidence="2" key="2">
    <citation type="submission" date="2015-07" db="EMBL/GenBank/DDBJ databases">
        <title>The genome sequence of Plasmodium falciparum RAJ116.</title>
        <authorList>
            <consortium name="The Broad Institute Genome Sequencing Platform"/>
            <person name="Volkman S.K."/>
            <person name="Neafsey D.E."/>
            <person name="Dash A.P."/>
            <person name="Chitnis C.E."/>
            <person name="Hartl D.L."/>
            <person name="Young S.K."/>
            <person name="Kodira C.D."/>
            <person name="Zeng Q."/>
            <person name="Koehrsen M."/>
            <person name="Godfrey P."/>
            <person name="Alvarado L."/>
            <person name="Berlin A."/>
            <person name="Borenstein D."/>
            <person name="Chen Z."/>
            <person name="Engels R."/>
            <person name="Freedman E."/>
            <person name="Gellesch M."/>
            <person name="Goldberg J."/>
            <person name="Griggs A."/>
            <person name="Gujja S."/>
            <person name="Heiman D."/>
            <person name="Hepburn T."/>
            <person name="Howarth C."/>
            <person name="Jen D."/>
            <person name="Larson L."/>
            <person name="Lewis B."/>
            <person name="Mehta T."/>
            <person name="Park D."/>
            <person name="Pearson M."/>
            <person name="Roberts A."/>
            <person name="Saif S."/>
            <person name="Shea T."/>
            <person name="Shenoy N."/>
            <person name="Sisk P."/>
            <person name="Stolte C."/>
            <person name="Sykes S."/>
            <person name="Walk T."/>
            <person name="White J."/>
            <person name="Yandava C."/>
            <person name="Wirth D.F."/>
            <person name="Nusbaum C."/>
            <person name="Birren B."/>
        </authorList>
    </citation>
    <scope>NUCLEOTIDE SEQUENCE [LARGE SCALE GENOMIC DNA]</scope>
    <source>
        <strain evidence="2">RAJ116</strain>
    </source>
</reference>
<sequence length="126" mass="15103">MEAVRKEYIRLFFEVGIKQFRSEVTVDAEDNNILRRRNIKEIVMFINDIRYIQNSLMFNIYSEENIDNTLRTKSIPSYNQSVGFNKKKLTKIMDIKRNYFLLPGNSKKKKKQEGSLFYCLKNFFPP</sequence>
<reference evidence="2" key="1">
    <citation type="submission" date="2015-07" db="EMBL/GenBank/DDBJ databases">
        <title>Annotation of Plasmodium falciparum RAJ116.</title>
        <authorList>
            <consortium name="The Broad Institute Genome Sequencing Platform"/>
            <person name="Volkman S.K."/>
            <person name="Neafsey D.E."/>
            <person name="Dash A.P."/>
            <person name="Chitnis C.E."/>
            <person name="Hartl D.L."/>
            <person name="Young S.K."/>
            <person name="Zeng Q."/>
            <person name="Koehrsen M."/>
            <person name="Alvarado L."/>
            <person name="Berlin A."/>
            <person name="Borenstein D."/>
            <person name="Chapman S.B."/>
            <person name="Chen Z."/>
            <person name="Engels R."/>
            <person name="Freedman E."/>
            <person name="Gellesch M."/>
            <person name="Goldberg J."/>
            <person name="Griggs A."/>
            <person name="Gujja S."/>
            <person name="Heilman E.R."/>
            <person name="Heiman D.I."/>
            <person name="Howarth C."/>
            <person name="Jen D."/>
            <person name="Larson L."/>
            <person name="Mehta T."/>
            <person name="Neiman D."/>
            <person name="Park D."/>
            <person name="Pearson M."/>
            <person name="Roberts A."/>
            <person name="Saif S."/>
            <person name="Shea T."/>
            <person name="Shenoy N."/>
            <person name="Sisk P."/>
            <person name="Stolte C."/>
            <person name="Sykes S."/>
            <person name="Walk T."/>
            <person name="White J."/>
            <person name="Yandava C."/>
            <person name="Haas B."/>
            <person name="Henn M.R."/>
            <person name="Nusbaum C."/>
            <person name="Birren B."/>
        </authorList>
    </citation>
    <scope>NUCLEOTIDE SEQUENCE [LARGE SCALE GENOMIC DNA]</scope>
    <source>
        <strain evidence="2">RAJ116</strain>
    </source>
</reference>
<dbReference type="AlphaFoldDB" id="A0A0L0CTQ7"/>
<proteinExistence type="predicted"/>
<evidence type="ECO:0000313" key="2">
    <source>
        <dbReference type="Proteomes" id="UP000054566"/>
    </source>
</evidence>
<protein>
    <submittedName>
        <fullName evidence="1">Uncharacterized protein</fullName>
    </submittedName>
</protein>
<organism evidence="1 2">
    <name type="scientific">Plasmodium falciparum RAJ116</name>
    <dbReference type="NCBI Taxonomy" id="580058"/>
    <lineage>
        <taxon>Eukaryota</taxon>
        <taxon>Sar</taxon>
        <taxon>Alveolata</taxon>
        <taxon>Apicomplexa</taxon>
        <taxon>Aconoidasida</taxon>
        <taxon>Haemosporida</taxon>
        <taxon>Plasmodiidae</taxon>
        <taxon>Plasmodium</taxon>
        <taxon>Plasmodium (Laverania)</taxon>
    </lineage>
</organism>
<evidence type="ECO:0000313" key="1">
    <source>
        <dbReference type="EMBL" id="KNC35632.1"/>
    </source>
</evidence>